<proteinExistence type="predicted"/>
<evidence type="ECO:0000313" key="2">
    <source>
        <dbReference type="EMBL" id="WIA20420.1"/>
    </source>
</evidence>
<keyword evidence="3" id="KW-1185">Reference proteome</keyword>
<feature type="coiled-coil region" evidence="1">
    <location>
        <begin position="142"/>
        <end position="183"/>
    </location>
</feature>
<dbReference type="EMBL" id="CP126219">
    <property type="protein sequence ID" value="WIA20420.1"/>
    <property type="molecule type" value="Genomic_DNA"/>
</dbReference>
<organism evidence="2 3">
    <name type="scientific">Tetradesmus obliquus</name>
    <name type="common">Green alga</name>
    <name type="synonym">Acutodesmus obliquus</name>
    <dbReference type="NCBI Taxonomy" id="3088"/>
    <lineage>
        <taxon>Eukaryota</taxon>
        <taxon>Viridiplantae</taxon>
        <taxon>Chlorophyta</taxon>
        <taxon>core chlorophytes</taxon>
        <taxon>Chlorophyceae</taxon>
        <taxon>CS clade</taxon>
        <taxon>Sphaeropleales</taxon>
        <taxon>Scenedesmaceae</taxon>
        <taxon>Tetradesmus</taxon>
    </lineage>
</organism>
<gene>
    <name evidence="2" type="ORF">OEZ85_004833</name>
</gene>
<evidence type="ECO:0008006" key="4">
    <source>
        <dbReference type="Google" id="ProtNLM"/>
    </source>
</evidence>
<reference evidence="2 3" key="1">
    <citation type="submission" date="2023-05" db="EMBL/GenBank/DDBJ databases">
        <title>A 100% complete, gapless, phased diploid assembly of the Scenedesmus obliquus UTEX 3031 genome.</title>
        <authorList>
            <person name="Biondi T.C."/>
            <person name="Hanschen E.R."/>
            <person name="Kwon T."/>
            <person name="Eng W."/>
            <person name="Kruse C.P.S."/>
            <person name="Koehler S.I."/>
            <person name="Kunde Y."/>
            <person name="Gleasner C.D."/>
            <person name="You Mak K.T."/>
            <person name="Polle J."/>
            <person name="Hovde B.T."/>
            <person name="Starkenburg S.R."/>
        </authorList>
    </citation>
    <scope>NUCLEOTIDE SEQUENCE [LARGE SCALE GENOMIC DNA]</scope>
    <source>
        <strain evidence="2 3">DOE0152z</strain>
    </source>
</reference>
<sequence>MAAMILQELESSINSTEGEERHAAANGWASLLPPASGTVSPSAAAGCYTAPIDHTCAGAGQYPEFTALMQRRDSCAGGSSTLHCASPSSAPAFSTGGPKFLCTSDDSSMPCGDAAAAAAAIVAAAPASGAPAVAANTRRGAAQANERRLRQKQADASNAKEQVASLSAKVASLQAKLDSQRGETSQLLARLADVTSKWQATVLENASLNAKNGELQAQLGEVQHAAAMVQRERDELRRALQQQPALCAQVQQQQHSRQMQLALLQQQQQQVAWAAPGEHGVHHAAGAAHWAQW</sequence>
<dbReference type="Proteomes" id="UP001244341">
    <property type="component" value="Chromosome 12b"/>
</dbReference>
<name>A0ABY8UGZ3_TETOB</name>
<dbReference type="SUPFAM" id="SSF57997">
    <property type="entry name" value="Tropomyosin"/>
    <property type="match status" value="1"/>
</dbReference>
<evidence type="ECO:0000313" key="3">
    <source>
        <dbReference type="Proteomes" id="UP001244341"/>
    </source>
</evidence>
<protein>
    <recommendedName>
        <fullName evidence="4">BZIP domain-containing protein</fullName>
    </recommendedName>
</protein>
<keyword evidence="1" id="KW-0175">Coiled coil</keyword>
<evidence type="ECO:0000256" key="1">
    <source>
        <dbReference type="SAM" id="Coils"/>
    </source>
</evidence>
<accession>A0ABY8UGZ3</accession>